<name>A0A514D598_9VIRU</name>
<sequence length="395" mass="43531">GGASHPAWFSKMGNNPRFETNPSSLAVDSYMAQRDRSRSTTIDGGIRWQSGAPIASVPITNVSESFTDFTDPGDCRPINGASWKFLGGIINHPLDTAGTGFQAYVCDMLRSTVAGPHIGNPDGIPGDVAAATTAAARTNPSRPYVDVPVELLQIGELFHLIQKRSQSLIREFGRENLRYQFGIKPVVEDVVKMFNFQDQVDRRIKEVERLKTQKGLRRTVTVGMGSLASDVLWTQQSNGIFLSTRARGNTVRTKRVHCRWTPTADLSKMYTPSEMRRLIQRCVLGLTVDFSTVWELIPWSWLIDWGANVGSYLSASRNIIPASLTTCVVMTHTRTEWSAPGLSGTKNTKPYSLEPIQIIREGKTRTSVSPSVTAQFPFLDGNQLGILASLAVTRA</sequence>
<organism evidence="1">
    <name type="scientific">Leviviridae sp</name>
    <dbReference type="NCBI Taxonomy" id="2027243"/>
    <lineage>
        <taxon>Viruses</taxon>
        <taxon>Riboviria</taxon>
        <taxon>Orthornavirae</taxon>
        <taxon>Lenarviricota</taxon>
        <taxon>Leviviricetes</taxon>
        <taxon>Norzivirales</taxon>
        <taxon>Fiersviridae</taxon>
    </lineage>
</organism>
<protein>
    <recommendedName>
        <fullName evidence="2">Maturation</fullName>
    </recommendedName>
</protein>
<accession>A0A514D598</accession>
<proteinExistence type="predicted"/>
<evidence type="ECO:0000313" key="1">
    <source>
        <dbReference type="EMBL" id="QDH88800.1"/>
    </source>
</evidence>
<evidence type="ECO:0008006" key="2">
    <source>
        <dbReference type="Google" id="ProtNLM"/>
    </source>
</evidence>
<gene>
    <name evidence="1" type="ORF">H2Rhizo31518_000001</name>
</gene>
<dbReference type="EMBL" id="MN034385">
    <property type="protein sequence ID" value="QDH88800.1"/>
    <property type="molecule type" value="Genomic_RNA"/>
</dbReference>
<reference evidence="1" key="1">
    <citation type="submission" date="2019-05" db="EMBL/GenBank/DDBJ databases">
        <title>Metatranscriptomic reconstruction reveals RNA viruses with the potential to shape carbon cycling in soil.</title>
        <authorList>
            <person name="Starr E.P."/>
            <person name="Nuccio E."/>
            <person name="Pett-Ridge J."/>
            <person name="Banfield J.F."/>
            <person name="Firestone M.K."/>
        </authorList>
    </citation>
    <scope>NUCLEOTIDE SEQUENCE</scope>
    <source>
        <strain evidence="1">H2_Rhizo_31_scaffold_518</strain>
    </source>
</reference>
<feature type="non-terminal residue" evidence="1">
    <location>
        <position position="1"/>
    </location>
</feature>